<gene>
    <name evidence="3" type="ORF">DL762_005807</name>
</gene>
<reference evidence="3 4" key="1">
    <citation type="submission" date="2018-06" db="EMBL/GenBank/DDBJ databases">
        <title>Complete Genomes of Monosporascus.</title>
        <authorList>
            <person name="Robinson A.J."/>
            <person name="Natvig D.O."/>
        </authorList>
    </citation>
    <scope>NUCLEOTIDE SEQUENCE [LARGE SCALE GENOMIC DNA]</scope>
    <source>
        <strain evidence="3 4">CBS 609.92</strain>
    </source>
</reference>
<keyword evidence="2" id="KW-0732">Signal</keyword>
<keyword evidence="4" id="KW-1185">Reference proteome</keyword>
<feature type="signal peptide" evidence="2">
    <location>
        <begin position="1"/>
        <end position="18"/>
    </location>
</feature>
<protein>
    <submittedName>
        <fullName evidence="3">Uncharacterized protein</fullName>
    </submittedName>
</protein>
<comment type="caution">
    <text evidence="3">The sequence shown here is derived from an EMBL/GenBank/DDBJ whole genome shotgun (WGS) entry which is preliminary data.</text>
</comment>
<dbReference type="PROSITE" id="PS51257">
    <property type="entry name" value="PROKAR_LIPOPROTEIN"/>
    <property type="match status" value="1"/>
</dbReference>
<evidence type="ECO:0000313" key="4">
    <source>
        <dbReference type="Proteomes" id="UP000294003"/>
    </source>
</evidence>
<accession>A0ABY0H4A9</accession>
<evidence type="ECO:0000256" key="1">
    <source>
        <dbReference type="SAM" id="MobiDB-lite"/>
    </source>
</evidence>
<dbReference type="Proteomes" id="UP000294003">
    <property type="component" value="Unassembled WGS sequence"/>
</dbReference>
<feature type="region of interest" description="Disordered" evidence="1">
    <location>
        <begin position="148"/>
        <end position="175"/>
    </location>
</feature>
<feature type="chain" id="PRO_5046956868" evidence="2">
    <location>
        <begin position="19"/>
        <end position="268"/>
    </location>
</feature>
<dbReference type="EMBL" id="QJNS01000171">
    <property type="protein sequence ID" value="RYO84128.1"/>
    <property type="molecule type" value="Genomic_DNA"/>
</dbReference>
<name>A0ABY0H4A9_9PEZI</name>
<organism evidence="3 4">
    <name type="scientific">Monosporascus cannonballus</name>
    <dbReference type="NCBI Taxonomy" id="155416"/>
    <lineage>
        <taxon>Eukaryota</taxon>
        <taxon>Fungi</taxon>
        <taxon>Dikarya</taxon>
        <taxon>Ascomycota</taxon>
        <taxon>Pezizomycotina</taxon>
        <taxon>Sordariomycetes</taxon>
        <taxon>Xylariomycetidae</taxon>
        <taxon>Xylariales</taxon>
        <taxon>Xylariales incertae sedis</taxon>
        <taxon>Monosporascus</taxon>
    </lineage>
</organism>
<proteinExistence type="predicted"/>
<sequence>MKSETLVLLTALFSTAACLKKKPAQRLQGNPSQMSPEQFPWTNPFSSSEIEGFSPSCEAKKTFKASEFLLDDLQIAPPLGLRPYGDALKNILKDRPYPGSWDGIDPHGYDRNLLQMEYSDVPVRVREWIEQQVKEETDHGGLFAAFQKQPKGKKATTTAKPPEARKTGEADEADEADKDKVVLFAPGAIYRTLPLWAAEGSDCEAELSDISKYTSTPSDGGVVAWVTEYSKAKRPQSRDMEFTVTAQTLKKAEGKVKEPPAETTKEEL</sequence>
<evidence type="ECO:0000256" key="2">
    <source>
        <dbReference type="SAM" id="SignalP"/>
    </source>
</evidence>
<evidence type="ECO:0000313" key="3">
    <source>
        <dbReference type="EMBL" id="RYO84128.1"/>
    </source>
</evidence>